<dbReference type="EMBL" id="FMUX01000005">
    <property type="protein sequence ID" value="SCY18346.1"/>
    <property type="molecule type" value="Genomic_DNA"/>
</dbReference>
<accession>A0A1G5DUB5</accession>
<dbReference type="STRING" id="419481.SAMN05216233_1053"/>
<protein>
    <submittedName>
        <fullName evidence="1">PD-(D/E)XK nuclease superfamily protein</fullName>
    </submittedName>
</protein>
<evidence type="ECO:0000313" key="2">
    <source>
        <dbReference type="Proteomes" id="UP000198870"/>
    </source>
</evidence>
<proteinExistence type="predicted"/>
<dbReference type="Proteomes" id="UP000198870">
    <property type="component" value="Unassembled WGS sequence"/>
</dbReference>
<reference evidence="1 2" key="1">
    <citation type="submission" date="2016-10" db="EMBL/GenBank/DDBJ databases">
        <authorList>
            <person name="de Groot N.N."/>
        </authorList>
    </citation>
    <scope>NUCLEOTIDE SEQUENCE [LARGE SCALE GENOMIC DNA]</scope>
    <source>
        <strain evidence="1 2">AA1</strain>
    </source>
</reference>
<gene>
    <name evidence="1" type="ORF">SAMN05216233_1053</name>
</gene>
<name>A0A1G5DUB5_9BACT</name>
<keyword evidence="2" id="KW-1185">Reference proteome</keyword>
<dbReference type="RefSeq" id="WP_175469587.1">
    <property type="nucleotide sequence ID" value="NZ_FMUX01000005.1"/>
</dbReference>
<dbReference type="AlphaFoldDB" id="A0A1G5DUB5"/>
<sequence length="377" mass="44449">MRTSLLESLKKYCPREGKDSLENFITEAFAWLLQNFPDFSEYFLEVLKSYPNMKLDSFDPTNCEWITQYNFEGLFPDMVCLSGDNAIVFEHKAWSNLHEHQLKNYVNYSENHFKTHKMVLITASQYQHEQDPDLALCWHDIHDIITRWINRQNDNLPFIFKDFLDLLNSEGMGPPAPISHESIKYYYSSVNLKNEISNLVRNVESRKWSSNIKNGYSLFIEERKGSVYGEAWGRIGLNLLDKWRPGIFVGILVDGNDHHTDPINLNKGPDFCLIISFHNDLHNLYRTNASYIELINNLSKKISKSNEGWQFYDHLSDSNQKSKNKWHPIHIRKPMLDVFWGTSTIEDQSEKFYQEAIKLINLVTEEPSFWKLREEYK</sequence>
<evidence type="ECO:0000313" key="1">
    <source>
        <dbReference type="EMBL" id="SCY18346.1"/>
    </source>
</evidence>
<organism evidence="1 2">
    <name type="scientific">Desulfoluna spongiiphila</name>
    <dbReference type="NCBI Taxonomy" id="419481"/>
    <lineage>
        <taxon>Bacteria</taxon>
        <taxon>Pseudomonadati</taxon>
        <taxon>Thermodesulfobacteriota</taxon>
        <taxon>Desulfobacteria</taxon>
        <taxon>Desulfobacterales</taxon>
        <taxon>Desulfolunaceae</taxon>
        <taxon>Desulfoluna</taxon>
    </lineage>
</organism>